<dbReference type="EMBL" id="CAJNOJ010000318">
    <property type="protein sequence ID" value="CAF1395101.1"/>
    <property type="molecule type" value="Genomic_DNA"/>
</dbReference>
<dbReference type="PROSITE" id="PS50181">
    <property type="entry name" value="FBOX"/>
    <property type="match status" value="1"/>
</dbReference>
<evidence type="ECO:0000313" key="4">
    <source>
        <dbReference type="Proteomes" id="UP000663828"/>
    </source>
</evidence>
<feature type="domain" description="F-box" evidence="1">
    <location>
        <begin position="36"/>
        <end position="83"/>
    </location>
</feature>
<dbReference type="Proteomes" id="UP000663852">
    <property type="component" value="Unassembled WGS sequence"/>
</dbReference>
<dbReference type="Gene3D" id="3.80.10.10">
    <property type="entry name" value="Ribonuclease Inhibitor"/>
    <property type="match status" value="1"/>
</dbReference>
<organism evidence="2 5">
    <name type="scientific">Adineta ricciae</name>
    <name type="common">Rotifer</name>
    <dbReference type="NCBI Taxonomy" id="249248"/>
    <lineage>
        <taxon>Eukaryota</taxon>
        <taxon>Metazoa</taxon>
        <taxon>Spiralia</taxon>
        <taxon>Gnathifera</taxon>
        <taxon>Rotifera</taxon>
        <taxon>Eurotatoria</taxon>
        <taxon>Bdelloidea</taxon>
        <taxon>Adinetida</taxon>
        <taxon>Adinetidae</taxon>
        <taxon>Adineta</taxon>
    </lineage>
</organism>
<evidence type="ECO:0000259" key="1">
    <source>
        <dbReference type="PROSITE" id="PS50181"/>
    </source>
</evidence>
<gene>
    <name evidence="2" type="ORF">EDS130_LOCUS35690</name>
    <name evidence="3" type="ORF">XAT740_LOCUS55646</name>
</gene>
<dbReference type="EMBL" id="CAJNOR010010516">
    <property type="protein sequence ID" value="CAF1654500.1"/>
    <property type="molecule type" value="Genomic_DNA"/>
</dbReference>
<comment type="caution">
    <text evidence="2">The sequence shown here is derived from an EMBL/GenBank/DDBJ whole genome shotgun (WGS) entry which is preliminary data.</text>
</comment>
<name>A0A815KM11_ADIRI</name>
<dbReference type="SUPFAM" id="SSF52047">
    <property type="entry name" value="RNI-like"/>
    <property type="match status" value="1"/>
</dbReference>
<proteinExistence type="predicted"/>
<reference evidence="2" key="1">
    <citation type="submission" date="2021-02" db="EMBL/GenBank/DDBJ databases">
        <authorList>
            <person name="Nowell W R."/>
        </authorList>
    </citation>
    <scope>NUCLEOTIDE SEQUENCE</scope>
</reference>
<evidence type="ECO:0000313" key="2">
    <source>
        <dbReference type="EMBL" id="CAF1395101.1"/>
    </source>
</evidence>
<protein>
    <recommendedName>
        <fullName evidence="1">F-box domain-containing protein</fullName>
    </recommendedName>
</protein>
<dbReference type="InterPro" id="IPR001810">
    <property type="entry name" value="F-box_dom"/>
</dbReference>
<dbReference type="AlphaFoldDB" id="A0A815KM11"/>
<sequence length="364" mass="43228">MPHLLRKLTSCVHRKTHHSKDFNSNVLDRRQYFFLLSRLELLPDEVLIEIFQYIPLIDLFNAFTNLNYRFNFLLRSLQLGVDIHQNESNNQHLLQALTFFAKQIQYIHIDRHPFLNLNIFPNLRSLIIYLPTTKQVLSINSNQMPKLRRLWIGILAEKDQKQLCTSLFGENQFTKLDFCNLFEINFNATLNCCQSLSTLRRLILTNCQTKDFIILLSFLPNLTELNICICDVSTTYSHNLTNFSHENLRILKIEFVEKLSQLHILNCLISFVPYVQQFTLFLANLIQIQDYIYLKNILLENFLQLRKLICSIDYYCQLTSNEMNNTFQKLRKKIPFYQTISVIPCSIHQDQCVRKIWMNKTFIL</sequence>
<dbReference type="InterPro" id="IPR032675">
    <property type="entry name" value="LRR_dom_sf"/>
</dbReference>
<evidence type="ECO:0000313" key="5">
    <source>
        <dbReference type="Proteomes" id="UP000663852"/>
    </source>
</evidence>
<accession>A0A815KM11</accession>
<dbReference type="OrthoDB" id="10005056at2759"/>
<dbReference type="InterPro" id="IPR036047">
    <property type="entry name" value="F-box-like_dom_sf"/>
</dbReference>
<keyword evidence="4" id="KW-1185">Reference proteome</keyword>
<dbReference type="Proteomes" id="UP000663828">
    <property type="component" value="Unassembled WGS sequence"/>
</dbReference>
<dbReference type="SUPFAM" id="SSF81383">
    <property type="entry name" value="F-box domain"/>
    <property type="match status" value="1"/>
</dbReference>
<evidence type="ECO:0000313" key="3">
    <source>
        <dbReference type="EMBL" id="CAF1654500.1"/>
    </source>
</evidence>